<proteinExistence type="predicted"/>
<dbReference type="AlphaFoldDB" id="A0A7W3U266"/>
<gene>
    <name evidence="2" type="ORF">H4F99_01895</name>
</gene>
<evidence type="ECO:0000259" key="1">
    <source>
        <dbReference type="Pfam" id="PF01494"/>
    </source>
</evidence>
<evidence type="ECO:0000313" key="3">
    <source>
        <dbReference type="Proteomes" id="UP000552587"/>
    </source>
</evidence>
<dbReference type="PANTHER" id="PTHR43747">
    <property type="entry name" value="FAD-BINDING PROTEIN"/>
    <property type="match status" value="1"/>
</dbReference>
<dbReference type="SUPFAM" id="SSF51905">
    <property type="entry name" value="FAD/NAD(P)-binding domain"/>
    <property type="match status" value="1"/>
</dbReference>
<dbReference type="PRINTS" id="PR00420">
    <property type="entry name" value="RNGMNOXGNASE"/>
</dbReference>
<keyword evidence="3" id="KW-1185">Reference proteome</keyword>
<dbReference type="RefSeq" id="WP_182668008.1">
    <property type="nucleotide sequence ID" value="NZ_JACHTE010000001.1"/>
</dbReference>
<dbReference type="Pfam" id="PF01494">
    <property type="entry name" value="FAD_binding_3"/>
    <property type="match status" value="1"/>
</dbReference>
<dbReference type="InterPro" id="IPR050816">
    <property type="entry name" value="Flavin-dep_Halogenase_NPB"/>
</dbReference>
<dbReference type="EMBL" id="JACHTE010000001">
    <property type="protein sequence ID" value="MBB1087235.1"/>
    <property type="molecule type" value="Genomic_DNA"/>
</dbReference>
<feature type="domain" description="FAD-binding" evidence="1">
    <location>
        <begin position="6"/>
        <end position="216"/>
    </location>
</feature>
<sequence>MNEAATDVAIIGGGLAGLTLALHLRRAMPDVRVTVLERRSGAAPDAAFKVGESTVEVGAHYLADTLGLREALDTAQIRKFGFRFFFSDGRDDIDRCTEIGVSQLFPTPSWQLDRGRLENDLADRVRAAGVDLHDGASVKAFEVNAGDTPHRIEYEQAGERRVLDARWLVDAAGRRGLLRRHFDLTVDNGHAANAVWWRVEGRVDPNDWSDDPAWIERCTPPERWRSTNHLCGPGYWVWLIPLASGAHSVGIVCDASMHPLDTMNTHEKAMAWLQRHQPRLVRALASPSHGLLDFAFLRGYSHGSRQVFSGDRWALTGEAGPFLDPFYSPGSDFIAIANHYIVALVERDLAGEPVGAHAMLFERLLLSFYDNMLPLYRGQYPLMGDVQVMPVKVIWDYTFYWGLLAPLAFSGRLADLDVLGRLREPMLAGSALNERMQALFRDWGTANEAAGQAADPQPGRFLDQFHIDWFNAMNGALNDALDRDAFVARVHDNLLRMQALAAEIAGQAVACHPGLELHGLQPMDGPATLLDPAWYAQADVRAQPNG</sequence>
<dbReference type="InterPro" id="IPR002938">
    <property type="entry name" value="FAD-bd"/>
</dbReference>
<evidence type="ECO:0000313" key="2">
    <source>
        <dbReference type="EMBL" id="MBB1087235.1"/>
    </source>
</evidence>
<name>A0A7W3U266_9GAMM</name>
<dbReference type="InterPro" id="IPR036188">
    <property type="entry name" value="FAD/NAD-bd_sf"/>
</dbReference>
<protein>
    <submittedName>
        <fullName evidence="2">NAD(P)/FAD-dependent oxidoreductase</fullName>
    </submittedName>
</protein>
<accession>A0A7W3U266</accession>
<dbReference type="Gene3D" id="3.50.50.60">
    <property type="entry name" value="FAD/NAD(P)-binding domain"/>
    <property type="match status" value="1"/>
</dbReference>
<dbReference type="PANTHER" id="PTHR43747:SF1">
    <property type="entry name" value="SLR1998 PROTEIN"/>
    <property type="match status" value="1"/>
</dbReference>
<reference evidence="2 3" key="1">
    <citation type="submission" date="2020-07" db="EMBL/GenBank/DDBJ databases">
        <authorList>
            <person name="Xu S."/>
            <person name="Li A."/>
        </authorList>
    </citation>
    <scope>NUCLEOTIDE SEQUENCE [LARGE SCALE GENOMIC DNA]</scope>
    <source>
        <strain evidence="2 3">SG-8</strain>
    </source>
</reference>
<dbReference type="Proteomes" id="UP000552587">
    <property type="component" value="Unassembled WGS sequence"/>
</dbReference>
<dbReference type="GO" id="GO:0071949">
    <property type="term" value="F:FAD binding"/>
    <property type="evidence" value="ECO:0007669"/>
    <property type="project" value="InterPro"/>
</dbReference>
<comment type="caution">
    <text evidence="2">The sequence shown here is derived from an EMBL/GenBank/DDBJ whole genome shotgun (WGS) entry which is preliminary data.</text>
</comment>
<organism evidence="2 3">
    <name type="scientific">Marilutibacter penaei</name>
    <dbReference type="NCBI Taxonomy" id="2759900"/>
    <lineage>
        <taxon>Bacteria</taxon>
        <taxon>Pseudomonadati</taxon>
        <taxon>Pseudomonadota</taxon>
        <taxon>Gammaproteobacteria</taxon>
        <taxon>Lysobacterales</taxon>
        <taxon>Lysobacteraceae</taxon>
        <taxon>Marilutibacter</taxon>
    </lineage>
</organism>